<feature type="domain" description="HTH gntR-type" evidence="4">
    <location>
        <begin position="9"/>
        <end position="76"/>
    </location>
</feature>
<evidence type="ECO:0000256" key="3">
    <source>
        <dbReference type="ARBA" id="ARBA00023163"/>
    </source>
</evidence>
<keyword evidence="2" id="KW-0238">DNA-binding</keyword>
<organism evidence="5 6">
    <name type="scientific">Loktanella atrilutea</name>
    <dbReference type="NCBI Taxonomy" id="366533"/>
    <lineage>
        <taxon>Bacteria</taxon>
        <taxon>Pseudomonadati</taxon>
        <taxon>Pseudomonadota</taxon>
        <taxon>Alphaproteobacteria</taxon>
        <taxon>Rhodobacterales</taxon>
        <taxon>Roseobacteraceae</taxon>
        <taxon>Loktanella</taxon>
    </lineage>
</organism>
<evidence type="ECO:0000313" key="5">
    <source>
        <dbReference type="EMBL" id="SHF91393.1"/>
    </source>
</evidence>
<dbReference type="Gene3D" id="1.10.10.10">
    <property type="entry name" value="Winged helix-like DNA-binding domain superfamily/Winged helix DNA-binding domain"/>
    <property type="match status" value="1"/>
</dbReference>
<dbReference type="PANTHER" id="PTHR43537">
    <property type="entry name" value="TRANSCRIPTIONAL REGULATOR, GNTR FAMILY"/>
    <property type="match status" value="1"/>
</dbReference>
<dbReference type="GO" id="GO:0003677">
    <property type="term" value="F:DNA binding"/>
    <property type="evidence" value="ECO:0007669"/>
    <property type="project" value="UniProtKB-KW"/>
</dbReference>
<dbReference type="RefSeq" id="WP_218588319.1">
    <property type="nucleotide sequence ID" value="NZ_FQUE01000021.1"/>
</dbReference>
<dbReference type="EMBL" id="FQUE01000021">
    <property type="protein sequence ID" value="SHF91393.1"/>
    <property type="molecule type" value="Genomic_DNA"/>
</dbReference>
<dbReference type="InterPro" id="IPR011711">
    <property type="entry name" value="GntR_C"/>
</dbReference>
<evidence type="ECO:0000259" key="4">
    <source>
        <dbReference type="PROSITE" id="PS50949"/>
    </source>
</evidence>
<dbReference type="InterPro" id="IPR036390">
    <property type="entry name" value="WH_DNA-bd_sf"/>
</dbReference>
<keyword evidence="1" id="KW-0805">Transcription regulation</keyword>
<dbReference type="STRING" id="366533.SAMN05444339_12117"/>
<dbReference type="GO" id="GO:0003700">
    <property type="term" value="F:DNA-binding transcription factor activity"/>
    <property type="evidence" value="ECO:0007669"/>
    <property type="project" value="InterPro"/>
</dbReference>
<evidence type="ECO:0000256" key="1">
    <source>
        <dbReference type="ARBA" id="ARBA00023015"/>
    </source>
</evidence>
<dbReference type="PROSITE" id="PS50949">
    <property type="entry name" value="HTH_GNTR"/>
    <property type="match status" value="1"/>
</dbReference>
<evidence type="ECO:0000313" key="6">
    <source>
        <dbReference type="Proteomes" id="UP000183987"/>
    </source>
</evidence>
<dbReference type="InterPro" id="IPR036388">
    <property type="entry name" value="WH-like_DNA-bd_sf"/>
</dbReference>
<dbReference type="PANTHER" id="PTHR43537:SF49">
    <property type="entry name" value="TRANSCRIPTIONAL REGULATORY PROTEIN"/>
    <property type="match status" value="1"/>
</dbReference>
<dbReference type="Gene3D" id="1.20.120.530">
    <property type="entry name" value="GntR ligand-binding domain-like"/>
    <property type="match status" value="1"/>
</dbReference>
<dbReference type="InterPro" id="IPR008920">
    <property type="entry name" value="TF_FadR/GntR_C"/>
</dbReference>
<reference evidence="6" key="1">
    <citation type="submission" date="2016-11" db="EMBL/GenBank/DDBJ databases">
        <authorList>
            <person name="Varghese N."/>
            <person name="Submissions S."/>
        </authorList>
    </citation>
    <scope>NUCLEOTIDE SEQUENCE [LARGE SCALE GENOMIC DNA]</scope>
    <source>
        <strain evidence="6">DSM 29326</strain>
    </source>
</reference>
<dbReference type="AlphaFoldDB" id="A0A1M5FIQ2"/>
<sequence>MSNLKRPLESLPTQISAQIMTHIREEGLVEGAHMSAQSLADRFGVSRSPVQKALAQLVADKVVRHEPKRGFFVTGEGLTIASRSDSNDPLAETYLQIADDRLRGELPDVVSEAALRERYDLTQADLRSLLLRMQMEGWLHKRRGYGWMFHEMLTTPDGLEQTYRLRAALEPAILLEPGFRLDPKVLNQLIEVEKRMLDGEIDTASIESLYARGVNFHEALAEASGNPFMLDSLRRVNQVRRLLAYRSMVDRSRYYGQAREHLEILDLISRGSMVEASVAMRHHLGSVMVSLQRIEPLLR</sequence>
<evidence type="ECO:0000256" key="2">
    <source>
        <dbReference type="ARBA" id="ARBA00023125"/>
    </source>
</evidence>
<dbReference type="Proteomes" id="UP000183987">
    <property type="component" value="Unassembled WGS sequence"/>
</dbReference>
<gene>
    <name evidence="5" type="ORF">SAMN05444339_12117</name>
</gene>
<dbReference type="SMART" id="SM00895">
    <property type="entry name" value="FCD"/>
    <property type="match status" value="1"/>
</dbReference>
<dbReference type="InterPro" id="IPR000524">
    <property type="entry name" value="Tscrpt_reg_HTH_GntR"/>
</dbReference>
<dbReference type="SUPFAM" id="SSF46785">
    <property type="entry name" value="Winged helix' DNA-binding domain"/>
    <property type="match status" value="1"/>
</dbReference>
<dbReference type="Pfam" id="PF07729">
    <property type="entry name" value="FCD"/>
    <property type="match status" value="1"/>
</dbReference>
<accession>A0A1M5FIQ2</accession>
<keyword evidence="6" id="KW-1185">Reference proteome</keyword>
<dbReference type="SMART" id="SM00345">
    <property type="entry name" value="HTH_GNTR"/>
    <property type="match status" value="1"/>
</dbReference>
<proteinExistence type="predicted"/>
<dbReference type="Pfam" id="PF00392">
    <property type="entry name" value="GntR"/>
    <property type="match status" value="1"/>
</dbReference>
<name>A0A1M5FIQ2_LOKAT</name>
<keyword evidence="3" id="KW-0804">Transcription</keyword>
<protein>
    <submittedName>
        <fullName evidence="5">Transcriptional regulator, GntR family</fullName>
    </submittedName>
</protein>
<dbReference type="SUPFAM" id="SSF48008">
    <property type="entry name" value="GntR ligand-binding domain-like"/>
    <property type="match status" value="1"/>
</dbReference>